<dbReference type="InterPro" id="IPR052030">
    <property type="entry name" value="Peptidase_M20/M20A_hydrolases"/>
</dbReference>
<dbReference type="PANTHER" id="PTHR30575">
    <property type="entry name" value="PEPTIDASE M20"/>
    <property type="match status" value="1"/>
</dbReference>
<dbReference type="Proteomes" id="UP000501128">
    <property type="component" value="Chromosome"/>
</dbReference>
<keyword evidence="1 4" id="KW-0378">Hydrolase</keyword>
<dbReference type="InterPro" id="IPR036264">
    <property type="entry name" value="Bact_exopeptidase_dim_dom"/>
</dbReference>
<dbReference type="RefSeq" id="WP_169549483.1">
    <property type="nucleotide sequence ID" value="NZ_CP051677.1"/>
</dbReference>
<dbReference type="NCBIfam" id="TIGR01891">
    <property type="entry name" value="amidohydrolases"/>
    <property type="match status" value="1"/>
</dbReference>
<dbReference type="Gene3D" id="3.40.630.10">
    <property type="entry name" value="Zn peptidases"/>
    <property type="match status" value="1"/>
</dbReference>
<evidence type="ECO:0000259" key="3">
    <source>
        <dbReference type="Pfam" id="PF07687"/>
    </source>
</evidence>
<dbReference type="PIRSF" id="PIRSF037227">
    <property type="entry name" value="Aminobenzoyl-glu_utiliz_pB"/>
    <property type="match status" value="1"/>
</dbReference>
<sequence length="477" mass="50756">MRSFIHLTITLLLSLPLLAQPEKAVITQLDGQYPHYAALAGQIWKLAEPGYLEEKTTRLLQNELQQHGFTITQGVAGIPTAFVATYGQGAPVISLLAEMDALPGLSQDSLPTRKPLVPNAYGHGCGHNLFGVGSVAAAIAAKDWLKQSGKPGTIQLIGTPAEEGAGGGKTYLVQAGTFKSVDAVLHWHPGDNNSASPASSLAYRVGLFRFSGQAAHAAAAPEKGRSALDAVEAMDYMVNLMREHVTPETRIHYVIKHGGLTSNIVPDFAEVEYTVRHPTAQGLEEVWARIMKTAQAAALGTETTMTHEVMAGLYNLLPNETLAKTMQRSLQQVGGVQMTTGEVAFANKLRQSLVSQTIPPVSTAGEIRTYALGGIAPASTDVGDVSWVVPTAGLSTATWVPGVPAHSWQAVACDGMSIGFKGMMVAAKTLAITAIDLFQHPELIANAKAELYKARGGEAFTYKSLAGDRKPPLDYRR</sequence>
<feature type="chain" id="PRO_5029895536" evidence="2">
    <location>
        <begin position="20"/>
        <end position="477"/>
    </location>
</feature>
<gene>
    <name evidence="4" type="ORF">HH216_03245</name>
</gene>
<evidence type="ECO:0000256" key="2">
    <source>
        <dbReference type="SAM" id="SignalP"/>
    </source>
</evidence>
<reference evidence="4 5" key="1">
    <citation type="submission" date="2020-04" db="EMBL/GenBank/DDBJ databases">
        <title>Genome sequencing of novel species.</title>
        <authorList>
            <person name="Heo J."/>
            <person name="Kim S.-J."/>
            <person name="Kim J.-S."/>
            <person name="Hong S.-B."/>
            <person name="Kwon S.-W."/>
        </authorList>
    </citation>
    <scope>NUCLEOTIDE SEQUENCE [LARGE SCALE GENOMIC DNA]</scope>
    <source>
        <strain evidence="4 5">CJU-R4</strain>
    </source>
</reference>
<accession>A0A7L5DP72</accession>
<dbReference type="SUPFAM" id="SSF55031">
    <property type="entry name" value="Bacterial exopeptidase dimerisation domain"/>
    <property type="match status" value="1"/>
</dbReference>
<dbReference type="AlphaFoldDB" id="A0A7L5DP72"/>
<evidence type="ECO:0000313" key="4">
    <source>
        <dbReference type="EMBL" id="QJD77540.1"/>
    </source>
</evidence>
<dbReference type="EMBL" id="CP051677">
    <property type="protein sequence ID" value="QJD77540.1"/>
    <property type="molecule type" value="Genomic_DNA"/>
</dbReference>
<protein>
    <submittedName>
        <fullName evidence="4">Amidohydrolase</fullName>
    </submittedName>
</protein>
<name>A0A7L5DP72_9BACT</name>
<evidence type="ECO:0000256" key="1">
    <source>
        <dbReference type="ARBA" id="ARBA00022801"/>
    </source>
</evidence>
<dbReference type="Pfam" id="PF07687">
    <property type="entry name" value="M20_dimer"/>
    <property type="match status" value="1"/>
</dbReference>
<proteinExistence type="predicted"/>
<dbReference type="InterPro" id="IPR002933">
    <property type="entry name" value="Peptidase_M20"/>
</dbReference>
<dbReference type="GO" id="GO:0046657">
    <property type="term" value="P:folic acid catabolic process"/>
    <property type="evidence" value="ECO:0007669"/>
    <property type="project" value="TreeGrafter"/>
</dbReference>
<feature type="signal peptide" evidence="2">
    <location>
        <begin position="1"/>
        <end position="19"/>
    </location>
</feature>
<keyword evidence="2" id="KW-0732">Signal</keyword>
<organism evidence="4 5">
    <name type="scientific">Spirosoma rhododendri</name>
    <dbReference type="NCBI Taxonomy" id="2728024"/>
    <lineage>
        <taxon>Bacteria</taxon>
        <taxon>Pseudomonadati</taxon>
        <taxon>Bacteroidota</taxon>
        <taxon>Cytophagia</taxon>
        <taxon>Cytophagales</taxon>
        <taxon>Cytophagaceae</taxon>
        <taxon>Spirosoma</taxon>
    </lineage>
</organism>
<dbReference type="Pfam" id="PF01546">
    <property type="entry name" value="Peptidase_M20"/>
    <property type="match status" value="1"/>
</dbReference>
<feature type="domain" description="Peptidase M20 dimerisation" evidence="3">
    <location>
        <begin position="209"/>
        <end position="298"/>
    </location>
</feature>
<dbReference type="InterPro" id="IPR017145">
    <property type="entry name" value="Aminobenzoyl-glu_utiliz_pB"/>
</dbReference>
<dbReference type="Gene3D" id="3.30.70.360">
    <property type="match status" value="1"/>
</dbReference>
<dbReference type="GO" id="GO:0005737">
    <property type="term" value="C:cytoplasm"/>
    <property type="evidence" value="ECO:0007669"/>
    <property type="project" value="TreeGrafter"/>
</dbReference>
<dbReference type="FunFam" id="3.30.70.360:FF:000004">
    <property type="entry name" value="Peptidase M20 domain-containing protein 2"/>
    <property type="match status" value="1"/>
</dbReference>
<dbReference type="GO" id="GO:0016805">
    <property type="term" value="F:dipeptidase activity"/>
    <property type="evidence" value="ECO:0007669"/>
    <property type="project" value="TreeGrafter"/>
</dbReference>
<keyword evidence="5" id="KW-1185">Reference proteome</keyword>
<dbReference type="SUPFAM" id="SSF53187">
    <property type="entry name" value="Zn-dependent exopeptidases"/>
    <property type="match status" value="1"/>
</dbReference>
<dbReference type="InterPro" id="IPR011650">
    <property type="entry name" value="Peptidase_M20_dimer"/>
</dbReference>
<evidence type="ECO:0000313" key="5">
    <source>
        <dbReference type="Proteomes" id="UP000501128"/>
    </source>
</evidence>
<dbReference type="InterPro" id="IPR017439">
    <property type="entry name" value="Amidohydrolase"/>
</dbReference>
<dbReference type="PANTHER" id="PTHR30575:SF0">
    <property type="entry name" value="XAA-ARG DIPEPTIDASE"/>
    <property type="match status" value="1"/>
</dbReference>
<dbReference type="KEGG" id="srho:HH216_03245"/>
<dbReference type="GO" id="GO:0071713">
    <property type="term" value="F:para-aminobenzoyl-glutamate hydrolase activity"/>
    <property type="evidence" value="ECO:0007669"/>
    <property type="project" value="TreeGrafter"/>
</dbReference>